<evidence type="ECO:0000256" key="4">
    <source>
        <dbReference type="ARBA" id="ARBA00023242"/>
    </source>
</evidence>
<dbReference type="InterPro" id="IPR012677">
    <property type="entry name" value="Nucleotide-bd_a/b_plait_sf"/>
</dbReference>
<evidence type="ECO:0000256" key="5">
    <source>
        <dbReference type="PROSITE-ProRule" id="PRU00176"/>
    </source>
</evidence>
<evidence type="ECO:0000256" key="2">
    <source>
        <dbReference type="ARBA" id="ARBA00022737"/>
    </source>
</evidence>
<gene>
    <name evidence="8" type="ORF">FPE_LOCUS9947</name>
</gene>
<dbReference type="SMART" id="SM00360">
    <property type="entry name" value="RRM"/>
    <property type="match status" value="2"/>
</dbReference>
<proteinExistence type="predicted"/>
<protein>
    <recommendedName>
        <fullName evidence="7">RRM domain-containing protein</fullName>
    </recommendedName>
</protein>
<dbReference type="PROSITE" id="PS50102">
    <property type="entry name" value="RRM"/>
    <property type="match status" value="2"/>
</dbReference>
<dbReference type="CDD" id="cd12460">
    <property type="entry name" value="RRM2_CID8_like"/>
    <property type="match status" value="1"/>
</dbReference>
<accession>A0AAD1Z8L2</accession>
<evidence type="ECO:0000259" key="7">
    <source>
        <dbReference type="PROSITE" id="PS50102"/>
    </source>
</evidence>
<dbReference type="Gene3D" id="3.30.70.330">
    <property type="match status" value="2"/>
</dbReference>
<evidence type="ECO:0000256" key="3">
    <source>
        <dbReference type="ARBA" id="ARBA00022884"/>
    </source>
</evidence>
<dbReference type="AlphaFoldDB" id="A0AAD1Z8L2"/>
<dbReference type="InterPro" id="IPR035979">
    <property type="entry name" value="RBD_domain_sf"/>
</dbReference>
<keyword evidence="3 5" id="KW-0694">RNA-binding</keyword>
<organism evidence="8 9">
    <name type="scientific">Fraxinus pennsylvanica</name>
    <dbReference type="NCBI Taxonomy" id="56036"/>
    <lineage>
        <taxon>Eukaryota</taxon>
        <taxon>Viridiplantae</taxon>
        <taxon>Streptophyta</taxon>
        <taxon>Embryophyta</taxon>
        <taxon>Tracheophyta</taxon>
        <taxon>Spermatophyta</taxon>
        <taxon>Magnoliopsida</taxon>
        <taxon>eudicotyledons</taxon>
        <taxon>Gunneridae</taxon>
        <taxon>Pentapetalae</taxon>
        <taxon>asterids</taxon>
        <taxon>lamiids</taxon>
        <taxon>Lamiales</taxon>
        <taxon>Oleaceae</taxon>
        <taxon>Oleeae</taxon>
        <taxon>Fraxinus</taxon>
    </lineage>
</organism>
<dbReference type="CDD" id="cd12459">
    <property type="entry name" value="RRM1_CID8_like"/>
    <property type="match status" value="1"/>
</dbReference>
<dbReference type="Proteomes" id="UP000834106">
    <property type="component" value="Chromosome 5"/>
</dbReference>
<feature type="region of interest" description="Disordered" evidence="6">
    <location>
        <begin position="80"/>
        <end position="100"/>
    </location>
</feature>
<dbReference type="PANTHER" id="PTHR32343">
    <property type="entry name" value="SERINE/ARGININE-RICH SPLICING FACTOR"/>
    <property type="match status" value="1"/>
</dbReference>
<dbReference type="InterPro" id="IPR034823">
    <property type="entry name" value="CID8-like_RRM1"/>
</dbReference>
<evidence type="ECO:0000256" key="1">
    <source>
        <dbReference type="ARBA" id="ARBA00004123"/>
    </source>
</evidence>
<dbReference type="GO" id="GO:0003729">
    <property type="term" value="F:mRNA binding"/>
    <property type="evidence" value="ECO:0007669"/>
    <property type="project" value="UniProtKB-ARBA"/>
</dbReference>
<keyword evidence="4" id="KW-0539">Nucleus</keyword>
<dbReference type="InterPro" id="IPR009818">
    <property type="entry name" value="PAM2_motif"/>
</dbReference>
<reference evidence="8" key="1">
    <citation type="submission" date="2023-05" db="EMBL/GenBank/DDBJ databases">
        <authorList>
            <person name="Huff M."/>
        </authorList>
    </citation>
    <scope>NUCLEOTIDE SEQUENCE</scope>
</reference>
<dbReference type="SUPFAM" id="SSF54928">
    <property type="entry name" value="RNA-binding domain, RBD"/>
    <property type="match status" value="2"/>
</dbReference>
<dbReference type="GO" id="GO:0005634">
    <property type="term" value="C:nucleus"/>
    <property type="evidence" value="ECO:0007669"/>
    <property type="project" value="UniProtKB-SubCell"/>
</dbReference>
<dbReference type="EMBL" id="OU503040">
    <property type="protein sequence ID" value="CAI9762517.1"/>
    <property type="molecule type" value="Genomic_DNA"/>
</dbReference>
<feature type="domain" description="RRM" evidence="7">
    <location>
        <begin position="304"/>
        <end position="380"/>
    </location>
</feature>
<feature type="domain" description="RRM" evidence="7">
    <location>
        <begin position="207"/>
        <end position="282"/>
    </location>
</feature>
<sequence length="392" mass="43578">MAVMENARINTMISSNQPDPNADVTVDHHHLNQQSTKAAVNQTSTKLTDQNYNLMQHKISSPQSNGHHMLQQSINGNRVSEVYPNSEGEENINGGDDDEQEGFKREMRDLEEMLSKLNPMAKEFVPPSLTVKSNGDRHRRLVPPPHAAGAVPGIFGYNTNGFLMQQHLNSGVPIGNSIRRKKHGYSHGELRMNGRTSLAQREDVIRRTVYVSDIDHQVTEEQLAAIFVSCGQVVDCRVCGDPNSVLRFAFIEFTDEEGAQNALSLGGIMLGYYPLRVLPSKTAIAPVNPTFLPRSEDEREMCARTIYCTNIDKKVTQADVKLFFESICGEVHRLRLLGDYNHSTRIAFVEFVMAESAIAALNCSGAVLGSLPIRVSPSKTPVRPRTPRQSMH</sequence>
<dbReference type="Pfam" id="PF07145">
    <property type="entry name" value="PAM2"/>
    <property type="match status" value="1"/>
</dbReference>
<feature type="compositionally biased region" description="Acidic residues" evidence="6">
    <location>
        <begin position="87"/>
        <end position="100"/>
    </location>
</feature>
<dbReference type="FunFam" id="3.30.70.330:FF:000530">
    <property type="entry name" value="Polyadenylate-binding protein-interacting protein 11"/>
    <property type="match status" value="1"/>
</dbReference>
<keyword evidence="9" id="KW-1185">Reference proteome</keyword>
<dbReference type="Pfam" id="PF00076">
    <property type="entry name" value="RRM_1"/>
    <property type="match status" value="2"/>
</dbReference>
<evidence type="ECO:0000313" key="9">
    <source>
        <dbReference type="Proteomes" id="UP000834106"/>
    </source>
</evidence>
<evidence type="ECO:0000313" key="8">
    <source>
        <dbReference type="EMBL" id="CAI9762517.1"/>
    </source>
</evidence>
<comment type="subcellular location">
    <subcellularLocation>
        <location evidence="1">Nucleus</location>
    </subcellularLocation>
</comment>
<dbReference type="InterPro" id="IPR000504">
    <property type="entry name" value="RRM_dom"/>
</dbReference>
<dbReference type="PANTHER" id="PTHR32343:SF32">
    <property type="entry name" value="POLYADENYLATE-BINDING PROTEIN-INTERACTING PROTEIN 13"/>
    <property type="match status" value="1"/>
</dbReference>
<evidence type="ECO:0000256" key="6">
    <source>
        <dbReference type="SAM" id="MobiDB-lite"/>
    </source>
</evidence>
<keyword evidence="2" id="KW-0677">Repeat</keyword>
<dbReference type="FunFam" id="3.30.70.330:FF:000665">
    <property type="entry name" value="Polyadenylate-binding protein-interacting protein 10"/>
    <property type="match status" value="1"/>
</dbReference>
<name>A0AAD1Z8L2_9LAMI</name>
<dbReference type="InterPro" id="IPR034825">
    <property type="entry name" value="CID8-like_RRM2"/>
</dbReference>